<evidence type="ECO:0000256" key="1">
    <source>
        <dbReference type="SAM" id="MobiDB-lite"/>
    </source>
</evidence>
<evidence type="ECO:0000313" key="3">
    <source>
        <dbReference type="Proteomes" id="UP000265520"/>
    </source>
</evidence>
<organism evidence="2 3">
    <name type="scientific">Trifolium medium</name>
    <dbReference type="NCBI Taxonomy" id="97028"/>
    <lineage>
        <taxon>Eukaryota</taxon>
        <taxon>Viridiplantae</taxon>
        <taxon>Streptophyta</taxon>
        <taxon>Embryophyta</taxon>
        <taxon>Tracheophyta</taxon>
        <taxon>Spermatophyta</taxon>
        <taxon>Magnoliopsida</taxon>
        <taxon>eudicotyledons</taxon>
        <taxon>Gunneridae</taxon>
        <taxon>Pentapetalae</taxon>
        <taxon>rosids</taxon>
        <taxon>fabids</taxon>
        <taxon>Fabales</taxon>
        <taxon>Fabaceae</taxon>
        <taxon>Papilionoideae</taxon>
        <taxon>50 kb inversion clade</taxon>
        <taxon>NPAAA clade</taxon>
        <taxon>Hologalegina</taxon>
        <taxon>IRL clade</taxon>
        <taxon>Trifolieae</taxon>
        <taxon>Trifolium</taxon>
    </lineage>
</organism>
<dbReference type="EMBL" id="LXQA011415088">
    <property type="protein sequence ID" value="MCI96453.1"/>
    <property type="molecule type" value="Genomic_DNA"/>
</dbReference>
<feature type="region of interest" description="Disordered" evidence="1">
    <location>
        <begin position="29"/>
        <end position="48"/>
    </location>
</feature>
<reference evidence="2 3" key="1">
    <citation type="journal article" date="2018" name="Front. Plant Sci.">
        <title>Red Clover (Trifolium pratense) and Zigzag Clover (T. medium) - A Picture of Genomic Similarities and Differences.</title>
        <authorList>
            <person name="Dluhosova J."/>
            <person name="Istvanek J."/>
            <person name="Nedelnik J."/>
            <person name="Repkova J."/>
        </authorList>
    </citation>
    <scope>NUCLEOTIDE SEQUENCE [LARGE SCALE GENOMIC DNA]</scope>
    <source>
        <strain evidence="3">cv. 10/8</strain>
        <tissue evidence="2">Leaf</tissue>
    </source>
</reference>
<proteinExistence type="predicted"/>
<name>A0A392W9I5_9FABA</name>
<sequence>GANFNQPNTPVARLLNGNRNHNSLKANSYIAKPSSENSEQTRFPAVGQ</sequence>
<dbReference type="AlphaFoldDB" id="A0A392W9I5"/>
<accession>A0A392W9I5</accession>
<feature type="region of interest" description="Disordered" evidence="1">
    <location>
        <begin position="1"/>
        <end position="21"/>
    </location>
</feature>
<feature type="non-terminal residue" evidence="2">
    <location>
        <position position="1"/>
    </location>
</feature>
<keyword evidence="3" id="KW-1185">Reference proteome</keyword>
<protein>
    <submittedName>
        <fullName evidence="2">Uncharacterized protein</fullName>
    </submittedName>
</protein>
<dbReference type="Proteomes" id="UP000265520">
    <property type="component" value="Unassembled WGS sequence"/>
</dbReference>
<comment type="caution">
    <text evidence="2">The sequence shown here is derived from an EMBL/GenBank/DDBJ whole genome shotgun (WGS) entry which is preliminary data.</text>
</comment>
<evidence type="ECO:0000313" key="2">
    <source>
        <dbReference type="EMBL" id="MCI96453.1"/>
    </source>
</evidence>